<keyword evidence="3" id="KW-1185">Reference proteome</keyword>
<dbReference type="Proteomes" id="UP000198672">
    <property type="component" value="Unassembled WGS sequence"/>
</dbReference>
<evidence type="ECO:0000259" key="1">
    <source>
        <dbReference type="PROSITE" id="PS51746"/>
    </source>
</evidence>
<dbReference type="STRING" id="61595.SAMN05421644_10358"/>
<dbReference type="SMART" id="SM00332">
    <property type="entry name" value="PP2Cc"/>
    <property type="match status" value="1"/>
</dbReference>
<dbReference type="SUPFAM" id="SSF81606">
    <property type="entry name" value="PP2C-like"/>
    <property type="match status" value="1"/>
</dbReference>
<protein>
    <submittedName>
        <fullName evidence="2">Protein phosphatase</fullName>
    </submittedName>
</protein>
<evidence type="ECO:0000313" key="2">
    <source>
        <dbReference type="EMBL" id="SDX42286.1"/>
    </source>
</evidence>
<dbReference type="InterPro" id="IPR036457">
    <property type="entry name" value="PPM-type-like_dom_sf"/>
</dbReference>
<organism evidence="2 3">
    <name type="scientific">Allochromatium warmingii</name>
    <name type="common">Chromatium warmingii</name>
    <dbReference type="NCBI Taxonomy" id="61595"/>
    <lineage>
        <taxon>Bacteria</taxon>
        <taxon>Pseudomonadati</taxon>
        <taxon>Pseudomonadota</taxon>
        <taxon>Gammaproteobacteria</taxon>
        <taxon>Chromatiales</taxon>
        <taxon>Chromatiaceae</taxon>
        <taxon>Allochromatium</taxon>
    </lineage>
</organism>
<dbReference type="AlphaFoldDB" id="A0A1H3BK41"/>
<accession>A0A1H3BK41</accession>
<dbReference type="RefSeq" id="WP_091331810.1">
    <property type="nucleotide sequence ID" value="NZ_FNOW01000003.1"/>
</dbReference>
<gene>
    <name evidence="2" type="ORF">SAMN05421644_10358</name>
</gene>
<dbReference type="Gene3D" id="3.60.40.10">
    <property type="entry name" value="PPM-type phosphatase domain"/>
    <property type="match status" value="1"/>
</dbReference>
<reference evidence="3" key="1">
    <citation type="submission" date="2016-10" db="EMBL/GenBank/DDBJ databases">
        <authorList>
            <person name="Varghese N."/>
            <person name="Submissions S."/>
        </authorList>
    </citation>
    <scope>NUCLEOTIDE SEQUENCE [LARGE SCALE GENOMIC DNA]</scope>
    <source>
        <strain evidence="3">DSM 173</strain>
    </source>
</reference>
<dbReference type="InterPro" id="IPR001932">
    <property type="entry name" value="PPM-type_phosphatase-like_dom"/>
</dbReference>
<dbReference type="InterPro" id="IPR015655">
    <property type="entry name" value="PP2C"/>
</dbReference>
<dbReference type="CDD" id="cd00143">
    <property type="entry name" value="PP2Cc"/>
    <property type="match status" value="1"/>
</dbReference>
<proteinExistence type="predicted"/>
<dbReference type="PANTHER" id="PTHR47992">
    <property type="entry name" value="PROTEIN PHOSPHATASE"/>
    <property type="match status" value="1"/>
</dbReference>
<dbReference type="Pfam" id="PF13672">
    <property type="entry name" value="PP2C_2"/>
    <property type="match status" value="1"/>
</dbReference>
<name>A0A1H3BK41_ALLWA</name>
<evidence type="ECO:0000313" key="3">
    <source>
        <dbReference type="Proteomes" id="UP000198672"/>
    </source>
</evidence>
<sequence>MAASTPISAFALELAWRTDQGRVRQRNEDAVAVHPELGLVIVADGVGGATAGNIASQLAATTIGERFQRRPSASPTAEKARQYLHASVEEANITLLLHAKDHTECAGMGTTVVVGAVGWDWLAFAHVGDSRLYRLRGTEFSQLSRDHSFIQEVIDQGFFNSREDARRYGIGDNILTRALGSVPNVEVASNVIALESGDLFLFCTDGLTGLVPDELLMQLLSSIDHADALESAADALVQLANERGGNDNITLALLRIGARVATATACD</sequence>
<dbReference type="OrthoDB" id="9801841at2"/>
<feature type="domain" description="PPM-type phosphatase" evidence="1">
    <location>
        <begin position="13"/>
        <end position="256"/>
    </location>
</feature>
<dbReference type="PROSITE" id="PS51746">
    <property type="entry name" value="PPM_2"/>
    <property type="match status" value="1"/>
</dbReference>
<dbReference type="SMART" id="SM00331">
    <property type="entry name" value="PP2C_SIG"/>
    <property type="match status" value="1"/>
</dbReference>
<dbReference type="GO" id="GO:0004722">
    <property type="term" value="F:protein serine/threonine phosphatase activity"/>
    <property type="evidence" value="ECO:0007669"/>
    <property type="project" value="InterPro"/>
</dbReference>
<dbReference type="EMBL" id="FNOW01000003">
    <property type="protein sequence ID" value="SDX42286.1"/>
    <property type="molecule type" value="Genomic_DNA"/>
</dbReference>